<dbReference type="Proteomes" id="UP001063166">
    <property type="component" value="Unassembled WGS sequence"/>
</dbReference>
<dbReference type="AlphaFoldDB" id="A0A9P3PCH7"/>
<gene>
    <name evidence="3" type="ORF">LshimejAT787_0101900</name>
</gene>
<evidence type="ECO:0000256" key="1">
    <source>
        <dbReference type="SAM" id="MobiDB-lite"/>
    </source>
</evidence>
<reference evidence="3" key="1">
    <citation type="submission" date="2022-07" db="EMBL/GenBank/DDBJ databases">
        <title>The genome of Lyophyllum shimeji provides insight into the initial evolution of ectomycorrhizal fungal genome.</title>
        <authorList>
            <person name="Kobayashi Y."/>
            <person name="Shibata T."/>
            <person name="Hirakawa H."/>
            <person name="Shigenobu S."/>
            <person name="Nishiyama T."/>
            <person name="Yamada A."/>
            <person name="Hasebe M."/>
            <person name="Kawaguchi M."/>
        </authorList>
    </citation>
    <scope>NUCLEOTIDE SEQUENCE</scope>
    <source>
        <strain evidence="3">AT787</strain>
    </source>
</reference>
<protein>
    <submittedName>
        <fullName evidence="3">Uncharacterized protein</fullName>
    </submittedName>
</protein>
<keyword evidence="4" id="KW-1185">Reference proteome</keyword>
<accession>A0A9P3PCH7</accession>
<sequence length="122" mass="12769">MSSIVSGSTYETTADGLGVGLAFGIFMGLILALVVASCCSRPCLCKEEDPEENPEKQPAPSPAVWPYSVSEGQTDAWKSNSTVDMALPPKALLVEKGTEESHSSCATVVLIGFSVPQEMDGS</sequence>
<comment type="caution">
    <text evidence="3">The sequence shown here is derived from an EMBL/GenBank/DDBJ whole genome shotgun (WGS) entry which is preliminary data.</text>
</comment>
<evidence type="ECO:0000256" key="2">
    <source>
        <dbReference type="SAM" id="Phobius"/>
    </source>
</evidence>
<organism evidence="3 4">
    <name type="scientific">Lyophyllum shimeji</name>
    <name type="common">Hon-shimeji</name>
    <name type="synonym">Tricholoma shimeji</name>
    <dbReference type="NCBI Taxonomy" id="47721"/>
    <lineage>
        <taxon>Eukaryota</taxon>
        <taxon>Fungi</taxon>
        <taxon>Dikarya</taxon>
        <taxon>Basidiomycota</taxon>
        <taxon>Agaricomycotina</taxon>
        <taxon>Agaricomycetes</taxon>
        <taxon>Agaricomycetidae</taxon>
        <taxon>Agaricales</taxon>
        <taxon>Tricholomatineae</taxon>
        <taxon>Lyophyllaceae</taxon>
        <taxon>Lyophyllum</taxon>
    </lineage>
</organism>
<feature type="transmembrane region" description="Helical" evidence="2">
    <location>
        <begin position="16"/>
        <end position="36"/>
    </location>
</feature>
<feature type="region of interest" description="Disordered" evidence="1">
    <location>
        <begin position="46"/>
        <end position="65"/>
    </location>
</feature>
<name>A0A9P3PCH7_LYOSH</name>
<proteinExistence type="predicted"/>
<evidence type="ECO:0000313" key="3">
    <source>
        <dbReference type="EMBL" id="GLB33306.1"/>
    </source>
</evidence>
<keyword evidence="2" id="KW-0472">Membrane</keyword>
<keyword evidence="2" id="KW-0812">Transmembrane</keyword>
<evidence type="ECO:0000313" key="4">
    <source>
        <dbReference type="Proteomes" id="UP001063166"/>
    </source>
</evidence>
<dbReference type="EMBL" id="BRPK01000001">
    <property type="protein sequence ID" value="GLB33306.1"/>
    <property type="molecule type" value="Genomic_DNA"/>
</dbReference>
<keyword evidence="2" id="KW-1133">Transmembrane helix</keyword>